<comment type="similarity">
    <text evidence="2">Belongs to the meteorin family.</text>
</comment>
<keyword evidence="3" id="KW-0964">Secreted</keyword>
<reference key="1">
    <citation type="journal article" date="2007" name="Nature">
        <title>The medaka draft genome and insights into vertebrate genome evolution.</title>
        <authorList>
            <person name="Kasahara M."/>
            <person name="Naruse K."/>
            <person name="Sasaki S."/>
            <person name="Nakatani Y."/>
            <person name="Qu W."/>
            <person name="Ahsan B."/>
            <person name="Yamada T."/>
            <person name="Nagayasu Y."/>
            <person name="Doi K."/>
            <person name="Kasai Y."/>
            <person name="Jindo T."/>
            <person name="Kobayashi D."/>
            <person name="Shimada A."/>
            <person name="Toyoda A."/>
            <person name="Kuroki Y."/>
            <person name="Fujiyama A."/>
            <person name="Sasaki T."/>
            <person name="Shimizu A."/>
            <person name="Asakawa S."/>
            <person name="Shimizu N."/>
            <person name="Hashimoto S."/>
            <person name="Yang J."/>
            <person name="Lee Y."/>
            <person name="Matsushima K."/>
            <person name="Sugano S."/>
            <person name="Sakaizumi M."/>
            <person name="Narita T."/>
            <person name="Ohishi K."/>
            <person name="Haga S."/>
            <person name="Ohta F."/>
            <person name="Nomoto H."/>
            <person name="Nogata K."/>
            <person name="Morishita T."/>
            <person name="Endo T."/>
            <person name="Shin-I T."/>
            <person name="Takeda H."/>
            <person name="Morishita S."/>
            <person name="Kohara Y."/>
        </authorList>
    </citation>
    <scope>NUCLEOTIDE SEQUENCE [LARGE SCALE GENOMIC DNA]</scope>
    <source>
        <strain>Hd-rR</strain>
    </source>
</reference>
<keyword evidence="4" id="KW-0732">Signal</keyword>
<proteinExistence type="inferred from homology"/>
<dbReference type="InterPro" id="IPR051998">
    <property type="entry name" value="Meteorin-like"/>
</dbReference>
<accession>A0A3P9L9C5</accession>
<sequence>MSIFISSPLESSGFASADSRIVFQVRLSCAEGSVKWLYPVQALRVVFDPKVFSARRNRICIKPFASSGGVSMFVERAGKLQLMQAQRARARRQVICFSADGAERPAIYLQASPRSNEFWGRHVIGFRYELMGNRSTAPLGGMQASCRPCSDAELLMAICNSDFGGYILLNRSQTSSVEVSASTVYWQRSGVFEQQLDPSASLPSLSWQGHIHTLLHCHVKPGDGEFLFTGSEHFGEAWLGCAPRYKTFLSVYEKARQEQNRSPCHLRTPVCD</sequence>
<evidence type="ECO:0000256" key="2">
    <source>
        <dbReference type="ARBA" id="ARBA00005669"/>
    </source>
</evidence>
<organism evidence="6 7">
    <name type="scientific">Oryzias latipes</name>
    <name type="common">Japanese rice fish</name>
    <name type="synonym">Japanese killifish</name>
    <dbReference type="NCBI Taxonomy" id="8090"/>
    <lineage>
        <taxon>Eukaryota</taxon>
        <taxon>Metazoa</taxon>
        <taxon>Chordata</taxon>
        <taxon>Craniata</taxon>
        <taxon>Vertebrata</taxon>
        <taxon>Euteleostomi</taxon>
        <taxon>Actinopterygii</taxon>
        <taxon>Neopterygii</taxon>
        <taxon>Teleostei</taxon>
        <taxon>Neoteleostei</taxon>
        <taxon>Acanthomorphata</taxon>
        <taxon>Ovalentaria</taxon>
        <taxon>Atherinomorphae</taxon>
        <taxon>Beloniformes</taxon>
        <taxon>Adrianichthyidae</taxon>
        <taxon>Oryziinae</taxon>
        <taxon>Oryzias</taxon>
    </lineage>
</organism>
<reference evidence="6" key="4">
    <citation type="submission" date="2025-09" db="UniProtKB">
        <authorList>
            <consortium name="Ensembl"/>
        </authorList>
    </citation>
    <scope>IDENTIFICATION</scope>
    <source>
        <strain evidence="6">HNI</strain>
    </source>
</reference>
<dbReference type="AlphaFoldDB" id="A0A3P9L9C5"/>
<dbReference type="Ensembl" id="ENSORLT00020025630.1">
    <property type="protein sequence ID" value="ENSORLP00020017177.1"/>
    <property type="gene ID" value="ENSORLG00020018204.1"/>
</dbReference>
<evidence type="ECO:0008006" key="8">
    <source>
        <dbReference type="Google" id="ProtNLM"/>
    </source>
</evidence>
<dbReference type="GO" id="GO:0005576">
    <property type="term" value="C:extracellular region"/>
    <property type="evidence" value="ECO:0007669"/>
    <property type="project" value="UniProtKB-SubCell"/>
</dbReference>
<evidence type="ECO:0000256" key="4">
    <source>
        <dbReference type="ARBA" id="ARBA00022729"/>
    </source>
</evidence>
<protein>
    <recommendedName>
        <fullName evidence="8">Meteorin-like protein</fullName>
    </recommendedName>
</protein>
<evidence type="ECO:0000313" key="7">
    <source>
        <dbReference type="Proteomes" id="UP000265180"/>
    </source>
</evidence>
<dbReference type="Proteomes" id="UP000265180">
    <property type="component" value="Chromosome 8"/>
</dbReference>
<comment type="subcellular location">
    <subcellularLocation>
        <location evidence="1">Secreted</location>
    </subcellularLocation>
</comment>
<reference evidence="6 7" key="2">
    <citation type="submission" date="2017-04" db="EMBL/GenBank/DDBJ databases">
        <title>CpG methylation of centromeres and impact of large insertions on vertebrate speciation.</title>
        <authorList>
            <person name="Ichikawa K."/>
            <person name="Yoshimura J."/>
            <person name="Morishita S."/>
        </authorList>
    </citation>
    <scope>NUCLEOTIDE SEQUENCE</scope>
    <source>
        <strain evidence="6 7">HNI</strain>
    </source>
</reference>
<name>A0A3P9L9C5_ORYLA</name>
<evidence type="ECO:0000313" key="6">
    <source>
        <dbReference type="Ensembl" id="ENSORLP00020017177.1"/>
    </source>
</evidence>
<dbReference type="PANTHER" id="PTHR28593">
    <property type="entry name" value="METEORIN-LIKE PROTEIN"/>
    <property type="match status" value="1"/>
</dbReference>
<reference evidence="6" key="3">
    <citation type="submission" date="2025-08" db="UniProtKB">
        <authorList>
            <consortium name="Ensembl"/>
        </authorList>
    </citation>
    <scope>IDENTIFICATION</scope>
    <source>
        <strain evidence="6">HNI</strain>
    </source>
</reference>
<evidence type="ECO:0000256" key="1">
    <source>
        <dbReference type="ARBA" id="ARBA00004613"/>
    </source>
</evidence>
<dbReference type="PANTHER" id="PTHR28593:SF4">
    <property type="entry name" value="METEORIN-LIKE PROTEIN"/>
    <property type="match status" value="1"/>
</dbReference>
<evidence type="ECO:0000256" key="3">
    <source>
        <dbReference type="ARBA" id="ARBA00022525"/>
    </source>
</evidence>
<keyword evidence="5" id="KW-1015">Disulfide bond</keyword>
<evidence type="ECO:0000256" key="5">
    <source>
        <dbReference type="ARBA" id="ARBA00023157"/>
    </source>
</evidence>